<evidence type="ECO:0000256" key="18">
    <source>
        <dbReference type="ARBA" id="ARBA00036634"/>
    </source>
</evidence>
<dbReference type="PANTHER" id="PTHR47193:SF1">
    <property type="entry name" value="CATION CHANNEL SPERM-ASSOCIATED PROTEIN 1"/>
    <property type="match status" value="1"/>
</dbReference>
<comment type="catalytic activity">
    <reaction evidence="18">
        <text>Ca(2+)(in) = Ca(2+)(out)</text>
        <dbReference type="Rhea" id="RHEA:29671"/>
        <dbReference type="ChEBI" id="CHEBI:29108"/>
    </reaction>
</comment>
<dbReference type="InterPro" id="IPR005821">
    <property type="entry name" value="Ion_trans_dom"/>
</dbReference>
<dbReference type="FunFam" id="1.20.120.350:FF:000078">
    <property type="entry name" value="Cation channel sperm associated 1"/>
    <property type="match status" value="1"/>
</dbReference>
<evidence type="ECO:0000256" key="17">
    <source>
        <dbReference type="ARBA" id="ARBA00023303"/>
    </source>
</evidence>
<proteinExistence type="inferred from homology"/>
<evidence type="ECO:0000256" key="21">
    <source>
        <dbReference type="ARBA" id="ARBA00070014"/>
    </source>
</evidence>
<feature type="compositionally biased region" description="Basic residues" evidence="23">
    <location>
        <begin position="80"/>
        <end position="93"/>
    </location>
</feature>
<feature type="domain" description="Ion transport" evidence="25">
    <location>
        <begin position="126"/>
        <end position="358"/>
    </location>
</feature>
<evidence type="ECO:0000259" key="25">
    <source>
        <dbReference type="Pfam" id="PF00520"/>
    </source>
</evidence>
<dbReference type="GO" id="GO:0005227">
    <property type="term" value="F:calcium-activated cation channel activity"/>
    <property type="evidence" value="ECO:0007669"/>
    <property type="project" value="InterPro"/>
</dbReference>
<dbReference type="InterPro" id="IPR027359">
    <property type="entry name" value="Volt_channel_dom_sf"/>
</dbReference>
<keyword evidence="1" id="KW-0813">Transport</keyword>
<dbReference type="PANTHER" id="PTHR47193">
    <property type="entry name" value="CATION CHANNEL SPERM-ASSOCIATED PROTEIN 1"/>
    <property type="match status" value="1"/>
</dbReference>
<keyword evidence="14" id="KW-0969">Cilium</keyword>
<dbReference type="GO" id="GO:0036126">
    <property type="term" value="C:sperm flagellum"/>
    <property type="evidence" value="ECO:0007669"/>
    <property type="project" value="UniProtKB-ARBA"/>
</dbReference>
<evidence type="ECO:0000256" key="14">
    <source>
        <dbReference type="ARBA" id="ARBA00023069"/>
    </source>
</evidence>
<keyword evidence="22" id="KW-0175">Coiled coil</keyword>
<keyword evidence="13" id="KW-0406">Ion transport</keyword>
<dbReference type="GeneTree" id="ENSGT00940000162437"/>
<evidence type="ECO:0000256" key="6">
    <source>
        <dbReference type="ARBA" id="ARBA00022692"/>
    </source>
</evidence>
<evidence type="ECO:0000256" key="16">
    <source>
        <dbReference type="ARBA" id="ARBA00023273"/>
    </source>
</evidence>
<organism evidence="26 27">
    <name type="scientific">Monodelphis domestica</name>
    <name type="common">Gray short-tailed opossum</name>
    <dbReference type="NCBI Taxonomy" id="13616"/>
    <lineage>
        <taxon>Eukaryota</taxon>
        <taxon>Metazoa</taxon>
        <taxon>Chordata</taxon>
        <taxon>Craniata</taxon>
        <taxon>Vertebrata</taxon>
        <taxon>Euteleostomi</taxon>
        <taxon>Mammalia</taxon>
        <taxon>Metatheria</taxon>
        <taxon>Didelphimorphia</taxon>
        <taxon>Didelphidae</taxon>
        <taxon>Monodelphis</taxon>
    </lineage>
</organism>
<evidence type="ECO:0000256" key="3">
    <source>
        <dbReference type="ARBA" id="ARBA00022475"/>
    </source>
</evidence>
<keyword evidence="9" id="KW-0282">Flagellum</keyword>
<keyword evidence="11" id="KW-0851">Voltage-gated channel</keyword>
<keyword evidence="10" id="KW-0744">Spermatogenesis</keyword>
<dbReference type="GO" id="GO:0007283">
    <property type="term" value="P:spermatogenesis"/>
    <property type="evidence" value="ECO:0007669"/>
    <property type="project" value="UniProtKB-KW"/>
</dbReference>
<dbReference type="Ensembl" id="ENSMODT00000057740.1">
    <property type="protein sequence ID" value="ENSMODP00000056817.1"/>
    <property type="gene ID" value="ENSMODG00000049520.1"/>
</dbReference>
<feature type="region of interest" description="Disordered" evidence="23">
    <location>
        <begin position="1"/>
        <end position="93"/>
    </location>
</feature>
<evidence type="ECO:0000256" key="22">
    <source>
        <dbReference type="SAM" id="Coils"/>
    </source>
</evidence>
<evidence type="ECO:0000256" key="15">
    <source>
        <dbReference type="ARBA" id="ARBA00023136"/>
    </source>
</evidence>
<dbReference type="Gene3D" id="1.20.120.350">
    <property type="entry name" value="Voltage-gated potassium channels. Chain C"/>
    <property type="match status" value="1"/>
</dbReference>
<evidence type="ECO:0000256" key="11">
    <source>
        <dbReference type="ARBA" id="ARBA00022882"/>
    </source>
</evidence>
<keyword evidence="4" id="KW-0109">Calcium transport</keyword>
<dbReference type="AlphaFoldDB" id="A0A5F8HCD2"/>
<name>A0A5F8HCD2_MONDO</name>
<feature type="transmembrane region" description="Helical" evidence="24">
    <location>
        <begin position="157"/>
        <end position="180"/>
    </location>
</feature>
<accession>A0A5F8HCD2</accession>
<keyword evidence="7" id="KW-0221">Differentiation</keyword>
<feature type="transmembrane region" description="Helical" evidence="24">
    <location>
        <begin position="294"/>
        <end position="311"/>
    </location>
</feature>
<evidence type="ECO:0000256" key="2">
    <source>
        <dbReference type="ARBA" id="ARBA00022473"/>
    </source>
</evidence>
<keyword evidence="27" id="KW-1185">Reference proteome</keyword>
<keyword evidence="17" id="KW-0407">Ion channel</keyword>
<evidence type="ECO:0000256" key="12">
    <source>
        <dbReference type="ARBA" id="ARBA00022989"/>
    </source>
</evidence>
<feature type="compositionally biased region" description="Basic and acidic residues" evidence="23">
    <location>
        <begin position="9"/>
        <end position="22"/>
    </location>
</feature>
<evidence type="ECO:0000256" key="20">
    <source>
        <dbReference type="ARBA" id="ARBA00061150"/>
    </source>
</evidence>
<keyword evidence="2" id="KW-0217">Developmental protein</keyword>
<keyword evidence="6 24" id="KW-0812">Transmembrane</keyword>
<evidence type="ECO:0000256" key="4">
    <source>
        <dbReference type="ARBA" id="ARBA00022568"/>
    </source>
</evidence>
<dbReference type="GO" id="GO:0030154">
    <property type="term" value="P:cell differentiation"/>
    <property type="evidence" value="ECO:0007669"/>
    <property type="project" value="UniProtKB-KW"/>
</dbReference>
<keyword evidence="12 24" id="KW-1133">Transmembrane helix</keyword>
<reference evidence="26" key="3">
    <citation type="submission" date="2025-09" db="UniProtKB">
        <authorList>
            <consortium name="Ensembl"/>
        </authorList>
    </citation>
    <scope>IDENTIFICATION</scope>
</reference>
<protein>
    <recommendedName>
        <fullName evidence="21">Cation channel sperm-associated protein 1</fullName>
    </recommendedName>
</protein>
<evidence type="ECO:0000256" key="19">
    <source>
        <dbReference type="ARBA" id="ARBA00060429"/>
    </source>
</evidence>
<dbReference type="GO" id="GO:0030317">
    <property type="term" value="P:flagellated sperm motility"/>
    <property type="evidence" value="ECO:0007669"/>
    <property type="project" value="InterPro"/>
</dbReference>
<feature type="coiled-coil region" evidence="22">
    <location>
        <begin position="353"/>
        <end position="380"/>
    </location>
</feature>
<dbReference type="Bgee" id="ENSMODG00000049520">
    <property type="expression patterns" value="Expressed in spermatocyte and 3 other cell types or tissues"/>
</dbReference>
<sequence>MNFLSVPEKSPEPKEATTEKIQVKGSSSTVGKSSFGKHLSVGARTSHTSYGTGSLKSRGSKGSKTSGSMEGDWEQEQEKKSKHKSKMQRGQKKHMTIGDLLKKFCSEIHKICVRIQDMLLVLIKSNYFESFIFIVVCLNTLLLVIQTFAEVEIWGEWYFAVLDSVFLCIYFMEAVLKILVFGLGYFHKWNNLDFAIVIMALLDFVLKQIYFSSAKRLSESKTIFRVLKIFKSFRSLRAIRVLWKLKFLTSLKGVAETLARSASSITAILVLMFTCLFFFSVMLRALFHEEDPKHFGNIFITIFTLFTMLTLDDWSMTFLDKRTTNSWYIIPILMIYIVIQYLIFLNLVIAVLVDNFQIVLRNKQERAKEQKEALRHEKLLDESLTILEKEVEEQKSDVIFLKTIQKRYGHFTPALVLTQVRLYTCDGEPMACVPEMAHKDLSVDMHARTQCIHPCNTEFTRIPK</sequence>
<evidence type="ECO:0000256" key="5">
    <source>
        <dbReference type="ARBA" id="ARBA00022673"/>
    </source>
</evidence>
<feature type="transmembrane region" description="Helical" evidence="24">
    <location>
        <begin position="265"/>
        <end position="287"/>
    </location>
</feature>
<evidence type="ECO:0000256" key="24">
    <source>
        <dbReference type="SAM" id="Phobius"/>
    </source>
</evidence>
<keyword evidence="16" id="KW-0966">Cell projection</keyword>
<evidence type="ECO:0000256" key="13">
    <source>
        <dbReference type="ARBA" id="ARBA00023065"/>
    </source>
</evidence>
<evidence type="ECO:0000256" key="10">
    <source>
        <dbReference type="ARBA" id="ARBA00022871"/>
    </source>
</evidence>
<dbReference type="InterPro" id="IPR028746">
    <property type="entry name" value="CatSper1"/>
</dbReference>
<keyword evidence="8" id="KW-0106">Calcium</keyword>
<feature type="compositionally biased region" description="Low complexity" evidence="23">
    <location>
        <begin position="24"/>
        <end position="37"/>
    </location>
</feature>
<dbReference type="SUPFAM" id="SSF81324">
    <property type="entry name" value="Voltage-gated potassium channels"/>
    <property type="match status" value="1"/>
</dbReference>
<keyword evidence="15 24" id="KW-0472">Membrane</keyword>
<keyword evidence="5" id="KW-0107">Calcium channel</keyword>
<dbReference type="GO" id="GO:0005245">
    <property type="term" value="F:voltage-gated calcium channel activity"/>
    <property type="evidence" value="ECO:0007669"/>
    <property type="project" value="UniProtKB-ARBA"/>
</dbReference>
<evidence type="ECO:0000256" key="7">
    <source>
        <dbReference type="ARBA" id="ARBA00022782"/>
    </source>
</evidence>
<feature type="transmembrane region" description="Helical" evidence="24">
    <location>
        <begin position="192"/>
        <end position="211"/>
    </location>
</feature>
<dbReference type="FunFam" id="1.10.287.70:FF:000140">
    <property type="entry name" value="cation channel sperm-associated protein 1"/>
    <property type="match status" value="1"/>
</dbReference>
<feature type="compositionally biased region" description="Low complexity" evidence="23">
    <location>
        <begin position="51"/>
        <end position="68"/>
    </location>
</feature>
<reference evidence="26 27" key="1">
    <citation type="journal article" date="2007" name="Nature">
        <title>Genome of the marsupial Monodelphis domestica reveals innovation in non-coding sequences.</title>
        <authorList>
            <person name="Mikkelsen T.S."/>
            <person name="Wakefield M.J."/>
            <person name="Aken B."/>
            <person name="Amemiya C.T."/>
            <person name="Chang J.L."/>
            <person name="Duke S."/>
            <person name="Garber M."/>
            <person name="Gentles A.J."/>
            <person name="Goodstadt L."/>
            <person name="Heger A."/>
            <person name="Jurka J."/>
            <person name="Kamal M."/>
            <person name="Mauceli E."/>
            <person name="Searle S.M."/>
            <person name="Sharpe T."/>
            <person name="Baker M.L."/>
            <person name="Batzer M.A."/>
            <person name="Benos P.V."/>
            <person name="Belov K."/>
            <person name="Clamp M."/>
            <person name="Cook A."/>
            <person name="Cuff J."/>
            <person name="Das R."/>
            <person name="Davidow L."/>
            <person name="Deakin J.E."/>
            <person name="Fazzari M.J."/>
            <person name="Glass J.L."/>
            <person name="Grabherr M."/>
            <person name="Greally J.M."/>
            <person name="Gu W."/>
            <person name="Hore T.A."/>
            <person name="Huttley G.A."/>
            <person name="Kleber M."/>
            <person name="Jirtle R.L."/>
            <person name="Koina E."/>
            <person name="Lee J.T."/>
            <person name="Mahony S."/>
            <person name="Marra M.A."/>
            <person name="Miller R.D."/>
            <person name="Nicholls R.D."/>
            <person name="Oda M."/>
            <person name="Papenfuss A.T."/>
            <person name="Parra Z.E."/>
            <person name="Pollock D.D."/>
            <person name="Ray D.A."/>
            <person name="Schein J.E."/>
            <person name="Speed T.P."/>
            <person name="Thompson K."/>
            <person name="VandeBerg J.L."/>
            <person name="Wade C.M."/>
            <person name="Walker J.A."/>
            <person name="Waters P.D."/>
            <person name="Webber C."/>
            <person name="Weidman J.R."/>
            <person name="Xie X."/>
            <person name="Zody M.C."/>
            <person name="Baldwin J."/>
            <person name="Abdouelleil A."/>
            <person name="Abdulkadir J."/>
            <person name="Abebe A."/>
            <person name="Abera B."/>
            <person name="Abreu J."/>
            <person name="Acer S.C."/>
            <person name="Aftuck L."/>
            <person name="Alexander A."/>
            <person name="An P."/>
            <person name="Anderson E."/>
            <person name="Anderson S."/>
            <person name="Arachi H."/>
            <person name="Azer M."/>
            <person name="Bachantsang P."/>
            <person name="Barry A."/>
            <person name="Bayul T."/>
            <person name="Berlin A."/>
            <person name="Bessette D."/>
            <person name="Bloom T."/>
            <person name="Bloom T."/>
            <person name="Boguslavskiy L."/>
            <person name="Bonnet C."/>
            <person name="Boukhgalter B."/>
            <person name="Bourzgui I."/>
            <person name="Brown A."/>
            <person name="Cahill P."/>
            <person name="Channer S."/>
            <person name="Cheshatsang Y."/>
            <person name="Chuda L."/>
            <person name="Citroen M."/>
            <person name="Collymore A."/>
            <person name="Cooke P."/>
            <person name="Costello M."/>
            <person name="D'Aco K."/>
            <person name="Daza R."/>
            <person name="De Haan G."/>
            <person name="DeGray S."/>
            <person name="DeMaso C."/>
            <person name="Dhargay N."/>
            <person name="Dooley K."/>
            <person name="Dooley E."/>
            <person name="Doricent M."/>
            <person name="Dorje P."/>
            <person name="Dorjee K."/>
            <person name="Dupes A."/>
            <person name="Elong R."/>
            <person name="Falk J."/>
            <person name="Farina A."/>
            <person name="Faro S."/>
            <person name="Ferguson D."/>
            <person name="Fisher S."/>
            <person name="Foley C.D."/>
            <person name="Franke A."/>
            <person name="Friedrich D."/>
            <person name="Gadbois L."/>
            <person name="Gearin G."/>
            <person name="Gearin C.R."/>
            <person name="Giannoukos G."/>
            <person name="Goode T."/>
            <person name="Graham J."/>
            <person name="Grandbois E."/>
            <person name="Grewal S."/>
            <person name="Gyaltsen K."/>
            <person name="Hafez N."/>
            <person name="Hagos B."/>
            <person name="Hall J."/>
            <person name="Henson C."/>
            <person name="Hollinger A."/>
            <person name="Honan T."/>
            <person name="Huard M.D."/>
            <person name="Hughes L."/>
            <person name="Hurhula B."/>
            <person name="Husby M.E."/>
            <person name="Kamat A."/>
            <person name="Kanga B."/>
            <person name="Kashin S."/>
            <person name="Khazanovich D."/>
            <person name="Kisner P."/>
            <person name="Lance K."/>
            <person name="Lara M."/>
            <person name="Lee W."/>
            <person name="Lennon N."/>
            <person name="Letendre F."/>
            <person name="LeVine R."/>
            <person name="Lipovsky A."/>
            <person name="Liu X."/>
            <person name="Liu J."/>
            <person name="Liu S."/>
            <person name="Lokyitsang T."/>
            <person name="Lokyitsang Y."/>
            <person name="Lubonja R."/>
            <person name="Lui A."/>
            <person name="MacDonald P."/>
            <person name="Magnisalis V."/>
            <person name="Maru K."/>
            <person name="Matthews C."/>
            <person name="McCusker W."/>
            <person name="McDonough S."/>
            <person name="Mehta T."/>
            <person name="Meldrim J."/>
            <person name="Meneus L."/>
            <person name="Mihai O."/>
            <person name="Mihalev A."/>
            <person name="Mihova T."/>
            <person name="Mittelman R."/>
            <person name="Mlenga V."/>
            <person name="Montmayeur A."/>
            <person name="Mulrain L."/>
            <person name="Navidi A."/>
            <person name="Naylor J."/>
            <person name="Negash T."/>
            <person name="Nguyen T."/>
            <person name="Nguyen N."/>
            <person name="Nicol R."/>
            <person name="Norbu C."/>
            <person name="Norbu N."/>
            <person name="Novod N."/>
            <person name="O'Neill B."/>
            <person name="Osman S."/>
            <person name="Markiewicz E."/>
            <person name="Oyono O.L."/>
            <person name="Patti C."/>
            <person name="Phunkhang P."/>
            <person name="Pierre F."/>
            <person name="Priest M."/>
            <person name="Raghuraman S."/>
            <person name="Rege F."/>
            <person name="Reyes R."/>
            <person name="Rise C."/>
            <person name="Rogov P."/>
            <person name="Ross K."/>
            <person name="Ryan E."/>
            <person name="Settipalli S."/>
            <person name="Shea T."/>
            <person name="Sherpa N."/>
            <person name="Shi L."/>
            <person name="Shih D."/>
            <person name="Sparrow T."/>
            <person name="Spaulding J."/>
            <person name="Stalker J."/>
            <person name="Stange-Thomann N."/>
            <person name="Stavropoulos S."/>
            <person name="Stone C."/>
            <person name="Strader C."/>
            <person name="Tesfaye S."/>
            <person name="Thomson T."/>
            <person name="Thoulutsang Y."/>
            <person name="Thoulutsang D."/>
            <person name="Topham K."/>
            <person name="Topping I."/>
            <person name="Tsamla T."/>
            <person name="Vassiliev H."/>
            <person name="Vo A."/>
            <person name="Wangchuk T."/>
            <person name="Wangdi T."/>
            <person name="Weiand M."/>
            <person name="Wilkinson J."/>
            <person name="Wilson A."/>
            <person name="Yadav S."/>
            <person name="Young G."/>
            <person name="Yu Q."/>
            <person name="Zembek L."/>
            <person name="Zhong D."/>
            <person name="Zimmer A."/>
            <person name="Zwirko Z."/>
            <person name="Jaffe D.B."/>
            <person name="Alvarez P."/>
            <person name="Brockman W."/>
            <person name="Butler J."/>
            <person name="Chin C."/>
            <person name="Gnerre S."/>
            <person name="MacCallum I."/>
            <person name="Graves J.A."/>
            <person name="Ponting C.P."/>
            <person name="Breen M."/>
            <person name="Samollow P.B."/>
            <person name="Lander E.S."/>
            <person name="Lindblad-Toh K."/>
        </authorList>
    </citation>
    <scope>NUCLEOTIDE SEQUENCE [LARGE SCALE GENOMIC DNA]</scope>
</reference>
<comment type="subcellular location">
    <subcellularLocation>
        <location evidence="19">Cell projection</location>
        <location evidence="19">Cilium</location>
        <location evidence="19">Flagellum membrane</location>
        <topology evidence="19">Multi-pass membrane protein</topology>
    </subcellularLocation>
</comment>
<keyword evidence="3" id="KW-1003">Cell membrane</keyword>
<evidence type="ECO:0000256" key="8">
    <source>
        <dbReference type="ARBA" id="ARBA00022837"/>
    </source>
</evidence>
<feature type="transmembrane region" description="Helical" evidence="24">
    <location>
        <begin position="127"/>
        <end position="145"/>
    </location>
</feature>
<evidence type="ECO:0000256" key="23">
    <source>
        <dbReference type="SAM" id="MobiDB-lite"/>
    </source>
</evidence>
<dbReference type="Pfam" id="PF00520">
    <property type="entry name" value="Ion_trans"/>
    <property type="match status" value="1"/>
</dbReference>
<comment type="similarity">
    <text evidence="20">Belongs to the cation channel sperm-associated (TC 1.A.1.19) family.</text>
</comment>
<dbReference type="Proteomes" id="UP000002280">
    <property type="component" value="Chromosome 8"/>
</dbReference>
<dbReference type="GO" id="GO:0036128">
    <property type="term" value="C:CatSper complex"/>
    <property type="evidence" value="ECO:0007669"/>
    <property type="project" value="InterPro"/>
</dbReference>
<dbReference type="Gene3D" id="1.10.287.70">
    <property type="match status" value="1"/>
</dbReference>
<evidence type="ECO:0000313" key="27">
    <source>
        <dbReference type="Proteomes" id="UP000002280"/>
    </source>
</evidence>
<evidence type="ECO:0000313" key="26">
    <source>
        <dbReference type="Ensembl" id="ENSMODP00000056817.1"/>
    </source>
</evidence>
<reference evidence="26" key="2">
    <citation type="submission" date="2025-08" db="UniProtKB">
        <authorList>
            <consortium name="Ensembl"/>
        </authorList>
    </citation>
    <scope>IDENTIFICATION</scope>
</reference>
<feature type="transmembrane region" description="Helical" evidence="24">
    <location>
        <begin position="327"/>
        <end position="353"/>
    </location>
</feature>
<evidence type="ECO:0000256" key="1">
    <source>
        <dbReference type="ARBA" id="ARBA00022448"/>
    </source>
</evidence>
<evidence type="ECO:0000256" key="9">
    <source>
        <dbReference type="ARBA" id="ARBA00022846"/>
    </source>
</evidence>